<keyword evidence="3" id="KW-1185">Reference proteome</keyword>
<accession>A0AA48HIK4</accession>
<sequence length="787" mass="85215">MKYFDVFAERGFHSAFLTTYAFGAQAFEDVPFSRLRGAGCRNIVILADRQMVNQSFAELGPPKFAGSSYHLIKADAPGAFHPKITLLVGAKKGRLLIGSANLTALGLGGNRELVASLSYGEDATGNAHHFAAALNYIRSKVPSDDLWFATAMQRALRSSPWLREVMETPFPEKEAELEVSLLHDRPDATMLDQIAASVGDDRIERLIVVSPYWDVKLEGLARLRAIMGDPPTDLLIDAASTYFPKSELPRFSDIGIFKVDTSDSKRFVHAKLVIARGQAWDHVISGSMNCTLPALLGPTIVRGNAEAGIYKRVPPGTALAALGLESYRDAPLQPNDLHELTSATVKSPSCEAYTDGGTMILQLGRLVWKPPASFVPGSATAITLQDREEVQFGNRIDLAQGGDTAWRLDLEAGRPKSGIVHFADGSVSAPVQVIDLDVLAVRTLPPAQGRKKSLTDILAEAMNEDLILIETLNQLEALELEETGATEDPAPRAFSPPSAASTEQVHAILSYDEFVRVRSSAMAQGSQISDGFFGRHDSPANTLSAALNRIIGLVGLDLDADEDRELKAIAAMDFRMTEPAAPSDAVPSTPQAEPTKPAKATKQAVATAKKMKEAVDAFEARCRLLRGKPISTAELVRLRALLQILLSHAQPIRGAALPTQILPIHTKDSYDWPRLVGRLLKQHFGTARALQKLQVAQDEGEQKRVLEYLAMADWAAKAAATAAASHSKTADLRGPLEGLAKALAAQVASIIGTVDEDRRYFDEFTARLDERFADRLALIPGTRLSCS</sequence>
<feature type="compositionally biased region" description="Low complexity" evidence="1">
    <location>
        <begin position="589"/>
        <end position="600"/>
    </location>
</feature>
<dbReference type="CDD" id="cd09117">
    <property type="entry name" value="PLDc_Bfil_DEXD_like"/>
    <property type="match status" value="1"/>
</dbReference>
<proteinExistence type="predicted"/>
<evidence type="ECO:0000313" key="2">
    <source>
        <dbReference type="EMBL" id="BDW84861.1"/>
    </source>
</evidence>
<gene>
    <name evidence="2" type="ORF">MACH21_10380</name>
</gene>
<organism evidence="2 3">
    <name type="scientific">Roseicyclus marinus</name>
    <dbReference type="NCBI Taxonomy" id="2161673"/>
    <lineage>
        <taxon>Bacteria</taxon>
        <taxon>Pseudomonadati</taxon>
        <taxon>Pseudomonadota</taxon>
        <taxon>Alphaproteobacteria</taxon>
        <taxon>Rhodobacterales</taxon>
        <taxon>Roseobacteraceae</taxon>
        <taxon>Roseicyclus</taxon>
    </lineage>
</organism>
<dbReference type="Proteomes" id="UP001337723">
    <property type="component" value="Chromosome"/>
</dbReference>
<name>A0AA48HIK4_9RHOB</name>
<reference evidence="2 3" key="1">
    <citation type="submission" date="2023-01" db="EMBL/GenBank/DDBJ databases">
        <title>Complete genome sequence of Roseicyclus marinus strain Dej080120_10.</title>
        <authorList>
            <person name="Ueki S."/>
            <person name="Maruyama F."/>
        </authorList>
    </citation>
    <scope>NUCLEOTIDE SEQUENCE [LARGE SCALE GENOMIC DNA]</scope>
    <source>
        <strain evidence="2 3">Dej080120_10</strain>
    </source>
</reference>
<dbReference type="KEGG" id="rmai:MACH21_10380"/>
<evidence type="ECO:0008006" key="4">
    <source>
        <dbReference type="Google" id="ProtNLM"/>
    </source>
</evidence>
<dbReference type="Gene3D" id="3.30.870.10">
    <property type="entry name" value="Endonuclease Chain A"/>
    <property type="match status" value="1"/>
</dbReference>
<evidence type="ECO:0000313" key="3">
    <source>
        <dbReference type="Proteomes" id="UP001337723"/>
    </source>
</evidence>
<evidence type="ECO:0000256" key="1">
    <source>
        <dbReference type="SAM" id="MobiDB-lite"/>
    </source>
</evidence>
<feature type="region of interest" description="Disordered" evidence="1">
    <location>
        <begin position="579"/>
        <end position="600"/>
    </location>
</feature>
<dbReference type="RefSeq" id="WP_338275083.1">
    <property type="nucleotide sequence ID" value="NZ_AP027266.1"/>
</dbReference>
<protein>
    <recommendedName>
        <fullName evidence="4">PLD phosphodiesterase domain-containing protein</fullName>
    </recommendedName>
</protein>
<dbReference type="EMBL" id="AP027266">
    <property type="protein sequence ID" value="BDW84861.1"/>
    <property type="molecule type" value="Genomic_DNA"/>
</dbReference>
<dbReference type="AlphaFoldDB" id="A0AA48HIK4"/>